<dbReference type="PANTHER" id="PTHR39550:SF1">
    <property type="entry name" value="SLL0658 PROTEIN"/>
    <property type="match status" value="1"/>
</dbReference>
<sequence>MIVIGEASSVIALVQLGQLSLLKKLYTEVYIPHLLYAEVMPIFSDLALSSSDLLLAVKNREIQVRSSWEDEPVSPHIHSHLTKAEADAVNLAFELGNCYLLASDRIIRKEAKAAGIISIGLLGLLHQARKSHLIDALTPLLDQLRSKLVQPISERLYTEVLQSIHD</sequence>
<comment type="caution">
    <text evidence="1">The sequence shown here is derived from an EMBL/GenBank/DDBJ whole genome shotgun (WGS) entry which is preliminary data.</text>
</comment>
<keyword evidence="2" id="KW-1185">Reference proteome</keyword>
<proteinExistence type="predicted"/>
<reference evidence="1 2" key="1">
    <citation type="submission" date="2016-10" db="EMBL/GenBank/DDBJ databases">
        <title>Arsenicibacter rosenii gen. nov., sp. nov., an efficient arsenic-methylating bacterium isolated from an arsenic-contaminated paddy soil.</title>
        <authorList>
            <person name="Huang K."/>
        </authorList>
    </citation>
    <scope>NUCLEOTIDE SEQUENCE [LARGE SCALE GENOMIC DNA]</scope>
    <source>
        <strain evidence="1 2">SM-1</strain>
    </source>
</reference>
<dbReference type="Proteomes" id="UP000181790">
    <property type="component" value="Unassembled WGS sequence"/>
</dbReference>
<evidence type="ECO:0000313" key="1">
    <source>
        <dbReference type="EMBL" id="OIN56817.1"/>
    </source>
</evidence>
<dbReference type="InterPro" id="IPR021799">
    <property type="entry name" value="PIN-like_prokaryotic"/>
</dbReference>
<dbReference type="EMBL" id="MORL01000018">
    <property type="protein sequence ID" value="OIN56817.1"/>
    <property type="molecule type" value="Genomic_DNA"/>
</dbReference>
<dbReference type="AlphaFoldDB" id="A0A1S2VDG8"/>
<gene>
    <name evidence="1" type="ORF">BLX24_22860</name>
</gene>
<accession>A0A1S2VDG8</accession>
<dbReference type="PANTHER" id="PTHR39550">
    <property type="entry name" value="SLL0658 PROTEIN"/>
    <property type="match status" value="1"/>
</dbReference>
<dbReference type="OrthoDB" id="9796404at2"/>
<name>A0A1S2VDG8_9BACT</name>
<organism evidence="1 2">
    <name type="scientific">Arsenicibacter rosenii</name>
    <dbReference type="NCBI Taxonomy" id="1750698"/>
    <lineage>
        <taxon>Bacteria</taxon>
        <taxon>Pseudomonadati</taxon>
        <taxon>Bacteroidota</taxon>
        <taxon>Cytophagia</taxon>
        <taxon>Cytophagales</taxon>
        <taxon>Spirosomataceae</taxon>
        <taxon>Arsenicibacter</taxon>
    </lineage>
</organism>
<dbReference type="Pfam" id="PF11848">
    <property type="entry name" value="DUF3368"/>
    <property type="match status" value="1"/>
</dbReference>
<evidence type="ECO:0000313" key="2">
    <source>
        <dbReference type="Proteomes" id="UP000181790"/>
    </source>
</evidence>
<evidence type="ECO:0008006" key="3">
    <source>
        <dbReference type="Google" id="ProtNLM"/>
    </source>
</evidence>
<dbReference type="RefSeq" id="WP_071505543.1">
    <property type="nucleotide sequence ID" value="NZ_MORL01000018.1"/>
</dbReference>
<protein>
    <recommendedName>
        <fullName evidence="3">Nucleic acid-binding protein</fullName>
    </recommendedName>
</protein>